<dbReference type="Proteomes" id="UP000823641">
    <property type="component" value="Unassembled WGS sequence"/>
</dbReference>
<sequence>MRRCEVYVHGIKAGILTELDNHEYVFEYDKTYLTGDENPPVCLNMPLRTEEYHAKSLFPFFFNLLSEGENRKIQAQLLHIAPEDDFGILMATAQTDTIGAVTVKPIIV</sequence>
<comment type="caution">
    <text evidence="2">The sequence shown here is derived from an EMBL/GenBank/DDBJ whole genome shotgun (WGS) entry which is preliminary data.</text>
</comment>
<dbReference type="Pfam" id="PF13657">
    <property type="entry name" value="Couple_hipA"/>
    <property type="match status" value="1"/>
</dbReference>
<dbReference type="AlphaFoldDB" id="A0A9D9N3F9"/>
<proteinExistence type="predicted"/>
<dbReference type="EMBL" id="JADIMG010000016">
    <property type="protein sequence ID" value="MBO8459046.1"/>
    <property type="molecule type" value="Genomic_DNA"/>
</dbReference>
<reference evidence="2" key="2">
    <citation type="journal article" date="2021" name="PeerJ">
        <title>Extensive microbial diversity within the chicken gut microbiome revealed by metagenomics and culture.</title>
        <authorList>
            <person name="Gilroy R."/>
            <person name="Ravi A."/>
            <person name="Getino M."/>
            <person name="Pursley I."/>
            <person name="Horton D.L."/>
            <person name="Alikhan N.F."/>
            <person name="Baker D."/>
            <person name="Gharbi K."/>
            <person name="Hall N."/>
            <person name="Watson M."/>
            <person name="Adriaenssens E.M."/>
            <person name="Foster-Nyarko E."/>
            <person name="Jarju S."/>
            <person name="Secka A."/>
            <person name="Antonio M."/>
            <person name="Oren A."/>
            <person name="Chaudhuri R.R."/>
            <person name="La Ragione R."/>
            <person name="Hildebrand F."/>
            <person name="Pallen M.J."/>
        </authorList>
    </citation>
    <scope>NUCLEOTIDE SEQUENCE</scope>
    <source>
        <strain evidence="2">G3-3990</strain>
    </source>
</reference>
<dbReference type="InterPro" id="IPR017508">
    <property type="entry name" value="HipA_N1"/>
</dbReference>
<evidence type="ECO:0000313" key="3">
    <source>
        <dbReference type="Proteomes" id="UP000823641"/>
    </source>
</evidence>
<evidence type="ECO:0000259" key="1">
    <source>
        <dbReference type="Pfam" id="PF13657"/>
    </source>
</evidence>
<feature type="domain" description="HipA N-terminal subdomain 1" evidence="1">
    <location>
        <begin position="5"/>
        <end position="103"/>
    </location>
</feature>
<protein>
    <submittedName>
        <fullName evidence="2">HipA N-terminal domain-containing protein</fullName>
    </submittedName>
</protein>
<evidence type="ECO:0000313" key="2">
    <source>
        <dbReference type="EMBL" id="MBO8459046.1"/>
    </source>
</evidence>
<gene>
    <name evidence="2" type="ORF">IAA73_01745</name>
</gene>
<name>A0A9D9N3F9_9BACT</name>
<dbReference type="NCBIfam" id="TIGR03071">
    <property type="entry name" value="couple_hipA"/>
    <property type="match status" value="1"/>
</dbReference>
<accession>A0A9D9N3F9</accession>
<reference evidence="2" key="1">
    <citation type="submission" date="2020-10" db="EMBL/GenBank/DDBJ databases">
        <authorList>
            <person name="Gilroy R."/>
        </authorList>
    </citation>
    <scope>NUCLEOTIDE SEQUENCE</scope>
    <source>
        <strain evidence="2">G3-3990</strain>
    </source>
</reference>
<organism evidence="2 3">
    <name type="scientific">Candidatus Gallipaludibacter merdavium</name>
    <dbReference type="NCBI Taxonomy" id="2840839"/>
    <lineage>
        <taxon>Bacteria</taxon>
        <taxon>Pseudomonadati</taxon>
        <taxon>Bacteroidota</taxon>
        <taxon>Bacteroidia</taxon>
        <taxon>Bacteroidales</taxon>
        <taxon>Candidatus Gallipaludibacter</taxon>
    </lineage>
</organism>